<dbReference type="InterPro" id="IPR024213">
    <property type="entry name" value="DUF3822"/>
</dbReference>
<gene>
    <name evidence="1" type="ORF">IEG06_00055</name>
</gene>
<sequence>MAQTNKEYNHLTNLELSIQISLSGLSFCVLNPDTKTIIDLKSKVFGIKKTPTELLDAIIHLFNTEDTLNNSFTSINIIHVNDWSTLVPKALFKEEYLADYLKFNTKILKTDFITFDEIITNESVNIYVPFTNVNNYIFDKYGSFTYKHFSTILIEQLLVIEKHSSITKVYVNIDTNNFEIIAIKQGALLLYNTFEYHTKEDYIYYLLFTLEQLQLNPETLQLVLLGLINKEDDLYSITYKYIRNVSFGSRMDTYNFTKTPTTNYSYFTLLKSL</sequence>
<organism evidence="1 2">
    <name type="scientific">Olleya marilimosa</name>
    <dbReference type="NCBI Taxonomy" id="272164"/>
    <lineage>
        <taxon>Bacteria</taxon>
        <taxon>Pseudomonadati</taxon>
        <taxon>Bacteroidota</taxon>
        <taxon>Flavobacteriia</taxon>
        <taxon>Flavobacteriales</taxon>
        <taxon>Flavobacteriaceae</taxon>
    </lineage>
</organism>
<evidence type="ECO:0000313" key="2">
    <source>
        <dbReference type="Proteomes" id="UP000627521"/>
    </source>
</evidence>
<comment type="caution">
    <text evidence="1">The sequence shown here is derived from an EMBL/GenBank/DDBJ whole genome shotgun (WGS) entry which is preliminary data.</text>
</comment>
<evidence type="ECO:0000313" key="1">
    <source>
        <dbReference type="EMBL" id="MBD3861822.1"/>
    </source>
</evidence>
<keyword evidence="2" id="KW-1185">Reference proteome</keyword>
<dbReference type="Gene3D" id="3.30.420.260">
    <property type="match status" value="1"/>
</dbReference>
<reference evidence="1 2" key="1">
    <citation type="submission" date="2020-09" db="EMBL/GenBank/DDBJ databases">
        <title>Bacillus nautilus sp. nov., Chryseoglobus crepusculi sp. nov, and Psychrobacter noctis sp. nov., isolated from deep-sea sponges from the equatorial Atlantic.</title>
        <authorList>
            <person name="Stennett H.L."/>
            <person name="Williams S.E."/>
        </authorList>
    </citation>
    <scope>NUCLEOTIDE SEQUENCE [LARGE SCALE GENOMIC DNA]</scope>
    <source>
        <strain evidence="1 2">28M-24</strain>
    </source>
</reference>
<dbReference type="RefSeq" id="WP_191100738.1">
    <property type="nucleotide sequence ID" value="NZ_JACXXH010000001.1"/>
</dbReference>
<accession>A0ABR8LUW8</accession>
<protein>
    <submittedName>
        <fullName evidence="1">DUF3822 family protein</fullName>
    </submittedName>
</protein>
<dbReference type="EMBL" id="JACXXH010000001">
    <property type="protein sequence ID" value="MBD3861822.1"/>
    <property type="molecule type" value="Genomic_DNA"/>
</dbReference>
<proteinExistence type="predicted"/>
<dbReference type="Gene3D" id="3.30.420.250">
    <property type="match status" value="1"/>
</dbReference>
<dbReference type="Pfam" id="PF12864">
    <property type="entry name" value="DUF3822"/>
    <property type="match status" value="1"/>
</dbReference>
<dbReference type="Proteomes" id="UP000627521">
    <property type="component" value="Unassembled WGS sequence"/>
</dbReference>
<name>A0ABR8LUW8_9FLAO</name>
<dbReference type="CDD" id="cd24013">
    <property type="entry name" value="ASKHA_ATPase_BT3980-like"/>
    <property type="match status" value="1"/>
</dbReference>